<name>A0A6L8W3B1_9PROT</name>
<dbReference type="GO" id="GO:0004222">
    <property type="term" value="F:metalloendopeptidase activity"/>
    <property type="evidence" value="ECO:0007669"/>
    <property type="project" value="InterPro"/>
</dbReference>
<dbReference type="InterPro" id="IPR051156">
    <property type="entry name" value="Mito/Outer_Membr_Metalloprot"/>
</dbReference>
<dbReference type="PANTHER" id="PTHR22726:SF1">
    <property type="entry name" value="METALLOENDOPEPTIDASE OMA1, MITOCHONDRIAL"/>
    <property type="match status" value="1"/>
</dbReference>
<dbReference type="CDD" id="cd07333">
    <property type="entry name" value="M48C_bepA_like"/>
    <property type="match status" value="1"/>
</dbReference>
<organism evidence="8 9">
    <name type="scientific">Sneathiella litorea</name>
    <dbReference type="NCBI Taxonomy" id="2606216"/>
    <lineage>
        <taxon>Bacteria</taxon>
        <taxon>Pseudomonadati</taxon>
        <taxon>Pseudomonadota</taxon>
        <taxon>Alphaproteobacteria</taxon>
        <taxon>Sneathiellales</taxon>
        <taxon>Sneathiellaceae</taxon>
        <taxon>Sneathiella</taxon>
    </lineage>
</organism>
<comment type="caution">
    <text evidence="8">The sequence shown here is derived from an EMBL/GenBank/DDBJ whole genome shotgun (WGS) entry which is preliminary data.</text>
</comment>
<protein>
    <submittedName>
        <fullName evidence="8">M48 family metalloprotease</fullName>
    </submittedName>
</protein>
<keyword evidence="3" id="KW-0479">Metal-binding</keyword>
<evidence type="ECO:0000313" key="9">
    <source>
        <dbReference type="Proteomes" id="UP000476030"/>
    </source>
</evidence>
<dbReference type="Proteomes" id="UP000476030">
    <property type="component" value="Unassembled WGS sequence"/>
</dbReference>
<sequence length="487" mass="52901">MRLKLFLIPVILIGVLPISKFAHADLMDNFFSIFEPSKEREIGAQQHSQIVAQYGGEYMKEGLNDYILDIGLRLAFVSEMSDLPWRFTILNSPVVNAFALPGGYVYITRGLLTLANNEAEVAGVLAHEIGHVTARHGAARQSRATGIGLLGVIAGVLTGSSAVQQLGQQLGGLYVADYSRDQEYEADQLGVKYLGLAGYPRDAMAGFLERMEAQTKYMVALTGNSGGGSFDFFASHPQTEDRIGRAAATANANADDLDREYGRSRYLGAIDGMLYGDDPKEGIIKGREFLHPELRFKFSAPKEFQLINSARAVYAVDGKGSQMVFDLGMKSNSGQSMADYLSRVWLAKIEVPSVSITEVGDAPAAVTRTVLDRNGQKVFLTAAVIDFGGNRVARFAYQTTNSDSALQTRFTESFSSFRPMDAAEAAAIKPIQVKIEMVSGNSEFSSILANMADVTKDKKALFVLLNPSFENGVPSVGQSYKNLQEGN</sequence>
<evidence type="ECO:0000256" key="6">
    <source>
        <dbReference type="ARBA" id="ARBA00023049"/>
    </source>
</evidence>
<proteinExistence type="predicted"/>
<accession>A0A6L8W3B1</accession>
<reference evidence="8 9" key="1">
    <citation type="submission" date="2019-12" db="EMBL/GenBank/DDBJ databases">
        <title>Snethiella sp. nov. sp. isolated from sea sand.</title>
        <authorList>
            <person name="Kim J."/>
            <person name="Jeong S.E."/>
            <person name="Jung H.S."/>
            <person name="Jeon C.O."/>
        </authorList>
    </citation>
    <scope>NUCLEOTIDE SEQUENCE [LARGE SCALE GENOMIC DNA]</scope>
    <source>
        <strain evidence="8 9">DP05</strain>
    </source>
</reference>
<keyword evidence="5" id="KW-0862">Zinc</keyword>
<dbReference type="GO" id="GO:0016020">
    <property type="term" value="C:membrane"/>
    <property type="evidence" value="ECO:0007669"/>
    <property type="project" value="TreeGrafter"/>
</dbReference>
<evidence type="ECO:0000259" key="7">
    <source>
        <dbReference type="Pfam" id="PF01435"/>
    </source>
</evidence>
<dbReference type="Gene3D" id="3.30.2010.10">
    <property type="entry name" value="Metalloproteases ('zincins'), catalytic domain"/>
    <property type="match status" value="1"/>
</dbReference>
<dbReference type="InterPro" id="IPR001915">
    <property type="entry name" value="Peptidase_M48"/>
</dbReference>
<gene>
    <name evidence="8" type="ORF">GQE98_00140</name>
</gene>
<comment type="cofactor">
    <cofactor evidence="1">
        <name>Zn(2+)</name>
        <dbReference type="ChEBI" id="CHEBI:29105"/>
    </cofactor>
</comment>
<evidence type="ECO:0000256" key="5">
    <source>
        <dbReference type="ARBA" id="ARBA00022833"/>
    </source>
</evidence>
<feature type="domain" description="Peptidase M48" evidence="7">
    <location>
        <begin position="65"/>
        <end position="247"/>
    </location>
</feature>
<evidence type="ECO:0000256" key="3">
    <source>
        <dbReference type="ARBA" id="ARBA00022723"/>
    </source>
</evidence>
<dbReference type="RefSeq" id="WP_161313526.1">
    <property type="nucleotide sequence ID" value="NZ_WTUW01000001.1"/>
</dbReference>
<evidence type="ECO:0000256" key="1">
    <source>
        <dbReference type="ARBA" id="ARBA00001947"/>
    </source>
</evidence>
<evidence type="ECO:0000313" key="8">
    <source>
        <dbReference type="EMBL" id="MZR29032.1"/>
    </source>
</evidence>
<keyword evidence="2 8" id="KW-0645">Protease</keyword>
<dbReference type="EMBL" id="WTUW01000001">
    <property type="protein sequence ID" value="MZR29032.1"/>
    <property type="molecule type" value="Genomic_DNA"/>
</dbReference>
<dbReference type="Pfam" id="PF01435">
    <property type="entry name" value="Peptidase_M48"/>
    <property type="match status" value="1"/>
</dbReference>
<keyword evidence="6 8" id="KW-0482">Metalloprotease</keyword>
<dbReference type="GO" id="GO:0051603">
    <property type="term" value="P:proteolysis involved in protein catabolic process"/>
    <property type="evidence" value="ECO:0007669"/>
    <property type="project" value="TreeGrafter"/>
</dbReference>
<keyword evidence="4" id="KW-0378">Hydrolase</keyword>
<dbReference type="AlphaFoldDB" id="A0A6L8W3B1"/>
<evidence type="ECO:0000256" key="4">
    <source>
        <dbReference type="ARBA" id="ARBA00022801"/>
    </source>
</evidence>
<dbReference type="GO" id="GO:0046872">
    <property type="term" value="F:metal ion binding"/>
    <property type="evidence" value="ECO:0007669"/>
    <property type="project" value="UniProtKB-KW"/>
</dbReference>
<keyword evidence="9" id="KW-1185">Reference proteome</keyword>
<dbReference type="PANTHER" id="PTHR22726">
    <property type="entry name" value="METALLOENDOPEPTIDASE OMA1"/>
    <property type="match status" value="1"/>
</dbReference>
<evidence type="ECO:0000256" key="2">
    <source>
        <dbReference type="ARBA" id="ARBA00022670"/>
    </source>
</evidence>